<proteinExistence type="predicted"/>
<keyword evidence="2" id="KW-1185">Reference proteome</keyword>
<sequence>MITNVCFRQGTYRRILSLLNNELQWSKEELHSFHSLKEVLTAASAMDVPIATDPFNLNAEASISTCCLAIHNPFTSQGIINTSLDLGDMTEENVA</sequence>
<accession>A0AAV4D4C7</accession>
<evidence type="ECO:0000313" key="2">
    <source>
        <dbReference type="Proteomes" id="UP000735302"/>
    </source>
</evidence>
<comment type="caution">
    <text evidence="1">The sequence shown here is derived from an EMBL/GenBank/DDBJ whole genome shotgun (WGS) entry which is preliminary data.</text>
</comment>
<organism evidence="1 2">
    <name type="scientific">Plakobranchus ocellatus</name>
    <dbReference type="NCBI Taxonomy" id="259542"/>
    <lineage>
        <taxon>Eukaryota</taxon>
        <taxon>Metazoa</taxon>
        <taxon>Spiralia</taxon>
        <taxon>Lophotrochozoa</taxon>
        <taxon>Mollusca</taxon>
        <taxon>Gastropoda</taxon>
        <taxon>Heterobranchia</taxon>
        <taxon>Euthyneura</taxon>
        <taxon>Panpulmonata</taxon>
        <taxon>Sacoglossa</taxon>
        <taxon>Placobranchoidea</taxon>
        <taxon>Plakobranchidae</taxon>
        <taxon>Plakobranchus</taxon>
    </lineage>
</organism>
<reference evidence="1 2" key="1">
    <citation type="journal article" date="2021" name="Elife">
        <title>Chloroplast acquisition without the gene transfer in kleptoplastic sea slugs, Plakobranchus ocellatus.</title>
        <authorList>
            <person name="Maeda T."/>
            <person name="Takahashi S."/>
            <person name="Yoshida T."/>
            <person name="Shimamura S."/>
            <person name="Takaki Y."/>
            <person name="Nagai Y."/>
            <person name="Toyoda A."/>
            <person name="Suzuki Y."/>
            <person name="Arimoto A."/>
            <person name="Ishii H."/>
            <person name="Satoh N."/>
            <person name="Nishiyama T."/>
            <person name="Hasebe M."/>
            <person name="Maruyama T."/>
            <person name="Minagawa J."/>
            <person name="Obokata J."/>
            <person name="Shigenobu S."/>
        </authorList>
    </citation>
    <scope>NUCLEOTIDE SEQUENCE [LARGE SCALE GENOMIC DNA]</scope>
</reference>
<gene>
    <name evidence="1" type="ORF">PoB_006553100</name>
</gene>
<dbReference type="Proteomes" id="UP000735302">
    <property type="component" value="Unassembled WGS sequence"/>
</dbReference>
<protein>
    <submittedName>
        <fullName evidence="1">Uncharacterized protein</fullName>
    </submittedName>
</protein>
<dbReference type="EMBL" id="BLXT01007370">
    <property type="protein sequence ID" value="GFO39026.1"/>
    <property type="molecule type" value="Genomic_DNA"/>
</dbReference>
<evidence type="ECO:0000313" key="1">
    <source>
        <dbReference type="EMBL" id="GFO39026.1"/>
    </source>
</evidence>
<name>A0AAV4D4C7_9GAST</name>
<dbReference type="AlphaFoldDB" id="A0AAV4D4C7"/>